<feature type="domain" description="NfeD-like C-terminal" evidence="6">
    <location>
        <begin position="93"/>
        <end position="153"/>
    </location>
</feature>
<dbReference type="InterPro" id="IPR002810">
    <property type="entry name" value="NfeD-like_C"/>
</dbReference>
<dbReference type="PANTHER" id="PTHR33507">
    <property type="entry name" value="INNER MEMBRANE PROTEIN YBBJ"/>
    <property type="match status" value="1"/>
</dbReference>
<dbReference type="InterPro" id="IPR012340">
    <property type="entry name" value="NA-bd_OB-fold"/>
</dbReference>
<proteinExistence type="predicted"/>
<evidence type="ECO:0000256" key="5">
    <source>
        <dbReference type="SAM" id="Phobius"/>
    </source>
</evidence>
<dbReference type="Pfam" id="PF01957">
    <property type="entry name" value="NfeD"/>
    <property type="match status" value="1"/>
</dbReference>
<evidence type="ECO:0000256" key="1">
    <source>
        <dbReference type="ARBA" id="ARBA00004141"/>
    </source>
</evidence>
<comment type="subcellular location">
    <subcellularLocation>
        <location evidence="1">Membrane</location>
        <topology evidence="1">Multi-pass membrane protein</topology>
    </subcellularLocation>
</comment>
<feature type="transmembrane region" description="Helical" evidence="5">
    <location>
        <begin position="52"/>
        <end position="69"/>
    </location>
</feature>
<dbReference type="Gene3D" id="2.40.50.140">
    <property type="entry name" value="Nucleic acid-binding proteins"/>
    <property type="match status" value="1"/>
</dbReference>
<dbReference type="RefSeq" id="WP_337309922.1">
    <property type="nucleotide sequence ID" value="NZ_JAEKNS010000048.1"/>
</dbReference>
<dbReference type="AlphaFoldDB" id="A0A934MYX2"/>
<keyword evidence="4 5" id="KW-0472">Membrane</keyword>
<feature type="transmembrane region" description="Helical" evidence="5">
    <location>
        <begin position="6"/>
        <end position="22"/>
    </location>
</feature>
<keyword evidence="2 5" id="KW-0812">Transmembrane</keyword>
<comment type="caution">
    <text evidence="7">The sequence shown here is derived from an EMBL/GenBank/DDBJ whole genome shotgun (WGS) entry which is preliminary data.</text>
</comment>
<dbReference type="GO" id="GO:0005886">
    <property type="term" value="C:plasma membrane"/>
    <property type="evidence" value="ECO:0007669"/>
    <property type="project" value="TreeGrafter"/>
</dbReference>
<dbReference type="Proteomes" id="UP000606991">
    <property type="component" value="Unassembled WGS sequence"/>
</dbReference>
<gene>
    <name evidence="7" type="ORF">JF886_04180</name>
</gene>
<evidence type="ECO:0000256" key="2">
    <source>
        <dbReference type="ARBA" id="ARBA00022692"/>
    </source>
</evidence>
<protein>
    <submittedName>
        <fullName evidence="7">NfeD family protein</fullName>
    </submittedName>
</protein>
<evidence type="ECO:0000313" key="7">
    <source>
        <dbReference type="EMBL" id="MBJ7594050.1"/>
    </source>
</evidence>
<dbReference type="InterPro" id="IPR052165">
    <property type="entry name" value="Membrane_assoc_protease"/>
</dbReference>
<dbReference type="EMBL" id="JAEKNS010000048">
    <property type="protein sequence ID" value="MBJ7594050.1"/>
    <property type="molecule type" value="Genomic_DNA"/>
</dbReference>
<evidence type="ECO:0000259" key="6">
    <source>
        <dbReference type="Pfam" id="PF01957"/>
    </source>
</evidence>
<name>A0A934MYX2_9BACT</name>
<reference evidence="7 8" key="1">
    <citation type="submission" date="2020-10" db="EMBL/GenBank/DDBJ databases">
        <title>Ca. Dormibacterota MAGs.</title>
        <authorList>
            <person name="Montgomery K."/>
        </authorList>
    </citation>
    <scope>NUCLEOTIDE SEQUENCE [LARGE SCALE GENOMIC DNA]</scope>
    <source>
        <strain evidence="7">SC8812_S17_18</strain>
    </source>
</reference>
<accession>A0A934MYX2</accession>
<dbReference type="PANTHER" id="PTHR33507:SF3">
    <property type="entry name" value="INNER MEMBRANE PROTEIN YBBJ"/>
    <property type="match status" value="1"/>
</dbReference>
<evidence type="ECO:0000313" key="8">
    <source>
        <dbReference type="Proteomes" id="UP000606991"/>
    </source>
</evidence>
<organism evidence="7 8">
    <name type="scientific">Candidatus Aeolococcus gillhamiae</name>
    <dbReference type="NCBI Taxonomy" id="3127015"/>
    <lineage>
        <taxon>Bacteria</taxon>
        <taxon>Bacillati</taxon>
        <taxon>Candidatus Dormiibacterota</taxon>
        <taxon>Candidatus Dormibacteria</taxon>
        <taxon>Candidatus Aeolococcales</taxon>
        <taxon>Candidatus Aeolococcaceae</taxon>
        <taxon>Candidatus Aeolococcus</taxon>
    </lineage>
</organism>
<keyword evidence="3 5" id="KW-1133">Transmembrane helix</keyword>
<evidence type="ECO:0000256" key="3">
    <source>
        <dbReference type="ARBA" id="ARBA00022989"/>
    </source>
</evidence>
<feature type="transmembrane region" description="Helical" evidence="5">
    <location>
        <begin position="29"/>
        <end position="46"/>
    </location>
</feature>
<evidence type="ECO:0000256" key="4">
    <source>
        <dbReference type="ARBA" id="ARBA00023136"/>
    </source>
</evidence>
<sequence>MSLLESMFFGLWVVMTVAFVILEVHTQAFYAVFVAVGAAAAAITALAGGPLWLQGVLFAVLAIGGSTLIRPTLRARFDSAVPVARFRGIQGSADGLVGQPAITLDTVGDEHHPGHALFANDRWLAVTDRAEPLPADIPVVVVAVRGTTLLVRPQ</sequence>